<accession>A0ACC2S756</accession>
<protein>
    <submittedName>
        <fullName evidence="1">Guanosine-diphosphatase</fullName>
        <ecNumber evidence="1">3.6.1.42</ecNumber>
    </submittedName>
</protein>
<proteinExistence type="predicted"/>
<dbReference type="EC" id="3.6.1.42" evidence="1"/>
<comment type="caution">
    <text evidence="1">The sequence shown here is derived from an EMBL/GenBank/DDBJ whole genome shotgun (WGS) entry which is preliminary data.</text>
</comment>
<keyword evidence="2" id="KW-1185">Reference proteome</keyword>
<dbReference type="Proteomes" id="UP001165960">
    <property type="component" value="Unassembled WGS sequence"/>
</dbReference>
<organism evidence="1 2">
    <name type="scientific">Entomophthora muscae</name>
    <dbReference type="NCBI Taxonomy" id="34485"/>
    <lineage>
        <taxon>Eukaryota</taxon>
        <taxon>Fungi</taxon>
        <taxon>Fungi incertae sedis</taxon>
        <taxon>Zoopagomycota</taxon>
        <taxon>Entomophthoromycotina</taxon>
        <taxon>Entomophthoromycetes</taxon>
        <taxon>Entomophthorales</taxon>
        <taxon>Entomophthoraceae</taxon>
        <taxon>Entomophthora</taxon>
    </lineage>
</organism>
<reference evidence="1" key="1">
    <citation type="submission" date="2022-04" db="EMBL/GenBank/DDBJ databases">
        <title>Genome of the entomopathogenic fungus Entomophthora muscae.</title>
        <authorList>
            <person name="Elya C."/>
            <person name="Lovett B.R."/>
            <person name="Lee E."/>
            <person name="Macias A.M."/>
            <person name="Hajek A.E."/>
            <person name="De Bivort B.L."/>
            <person name="Kasson M.T."/>
            <person name="De Fine Licht H.H."/>
            <person name="Stajich J.E."/>
        </authorList>
    </citation>
    <scope>NUCLEOTIDE SEQUENCE</scope>
    <source>
        <strain evidence="1">Berkeley</strain>
    </source>
</reference>
<evidence type="ECO:0000313" key="1">
    <source>
        <dbReference type="EMBL" id="KAJ9058106.1"/>
    </source>
</evidence>
<evidence type="ECO:0000313" key="2">
    <source>
        <dbReference type="Proteomes" id="UP001165960"/>
    </source>
</evidence>
<name>A0ACC2S756_9FUNG</name>
<gene>
    <name evidence="1" type="primary">GDA1_1</name>
    <name evidence="1" type="ORF">DSO57_1015698</name>
</gene>
<dbReference type="EMBL" id="QTSX02005742">
    <property type="protein sequence ID" value="KAJ9058106.1"/>
    <property type="molecule type" value="Genomic_DNA"/>
</dbReference>
<sequence length="402" mass="44929">MIDAGSSGSRIHVYRFNYCKQTPEIEDEVFLQLQPGLSSYIDKPEKAAESLDELMDAALTAVPKELHHCTPVAVKATAGLRLHLEKSTAVLEAVKKRLTEKYPFPLIPDDPVSIMDGKDEGVFAWITVNYLLGKLDHAAGEYTSAATIDLGGGSVQIVFEPNFTGGKEIFHEGEFNYNLTFADRTHKLYQHSHLGYGLNEARKAIKNKAIESWISSNKPGKTIEFPCFSPGSEEKIKYNDEFFTLVGANTSQEGCSRILNEIFSLSTQCKLDPCYINGVYQPKLSETFESNDIYAFSFFYDRTFPFGLRDSFKVKDIKHLATRICSSDFDSFKNVPNAVDELKVKFQRCLDVSYLHALLTRGFGLDAERKLLSAKKINGLETGWCLGAAIAVLDQNNYCTPN</sequence>
<keyword evidence="1" id="KW-0378">Hydrolase</keyword>